<dbReference type="EMBL" id="JACHBT010000011">
    <property type="protein sequence ID" value="MBB6505324.1"/>
    <property type="molecule type" value="Genomic_DNA"/>
</dbReference>
<comment type="caution">
    <text evidence="13">The sequence shown here is derived from an EMBL/GenBank/DDBJ whole genome shotgun (WGS) entry which is preliminary data.</text>
</comment>
<protein>
    <submittedName>
        <fullName evidence="13">TonB-dependent receptor</fullName>
    </submittedName>
</protein>
<evidence type="ECO:0000313" key="13">
    <source>
        <dbReference type="EMBL" id="MBB6505324.1"/>
    </source>
</evidence>
<dbReference type="InterPro" id="IPR037066">
    <property type="entry name" value="Plug_dom_sf"/>
</dbReference>
<dbReference type="NCBIfam" id="TIGR01782">
    <property type="entry name" value="TonB-Xanth-Caul"/>
    <property type="match status" value="1"/>
</dbReference>
<keyword evidence="7 8" id="KW-0998">Cell outer membrane</keyword>
<keyword evidence="10" id="KW-0732">Signal</keyword>
<dbReference type="InterPro" id="IPR000531">
    <property type="entry name" value="Beta-barrel_TonB"/>
</dbReference>
<dbReference type="GO" id="GO:0009279">
    <property type="term" value="C:cell outer membrane"/>
    <property type="evidence" value="ECO:0007669"/>
    <property type="project" value="UniProtKB-SubCell"/>
</dbReference>
<evidence type="ECO:0000256" key="9">
    <source>
        <dbReference type="RuleBase" id="RU003357"/>
    </source>
</evidence>
<dbReference type="AlphaFoldDB" id="A0A7X0MNG3"/>
<evidence type="ECO:0000259" key="12">
    <source>
        <dbReference type="Pfam" id="PF07715"/>
    </source>
</evidence>
<organism evidence="13 14">
    <name type="scientific">Sphingomonas endophytica</name>
    <dbReference type="NCBI Taxonomy" id="869719"/>
    <lineage>
        <taxon>Bacteria</taxon>
        <taxon>Pseudomonadati</taxon>
        <taxon>Pseudomonadota</taxon>
        <taxon>Alphaproteobacteria</taxon>
        <taxon>Sphingomonadales</taxon>
        <taxon>Sphingomonadaceae</taxon>
        <taxon>Sphingomonas</taxon>
    </lineage>
</organism>
<keyword evidence="13" id="KW-0675">Receptor</keyword>
<evidence type="ECO:0000256" key="1">
    <source>
        <dbReference type="ARBA" id="ARBA00004571"/>
    </source>
</evidence>
<accession>A0A7X0MNG3</accession>
<dbReference type="Pfam" id="PF07715">
    <property type="entry name" value="Plug"/>
    <property type="match status" value="1"/>
</dbReference>
<dbReference type="Gene3D" id="2.40.170.20">
    <property type="entry name" value="TonB-dependent receptor, beta-barrel domain"/>
    <property type="match status" value="1"/>
</dbReference>
<evidence type="ECO:0000256" key="10">
    <source>
        <dbReference type="SAM" id="SignalP"/>
    </source>
</evidence>
<dbReference type="InterPro" id="IPR036942">
    <property type="entry name" value="Beta-barrel_TonB_sf"/>
</dbReference>
<evidence type="ECO:0000256" key="2">
    <source>
        <dbReference type="ARBA" id="ARBA00022448"/>
    </source>
</evidence>
<dbReference type="InterPro" id="IPR039426">
    <property type="entry name" value="TonB-dep_rcpt-like"/>
</dbReference>
<keyword evidence="3 8" id="KW-1134">Transmembrane beta strand</keyword>
<evidence type="ECO:0000313" key="14">
    <source>
        <dbReference type="Proteomes" id="UP000522313"/>
    </source>
</evidence>
<reference evidence="13 14" key="1">
    <citation type="submission" date="2020-08" db="EMBL/GenBank/DDBJ databases">
        <title>The Agave Microbiome: Exploring the role of microbial communities in plant adaptations to desert environments.</title>
        <authorList>
            <person name="Partida-Martinez L.P."/>
        </authorList>
    </citation>
    <scope>NUCLEOTIDE SEQUENCE [LARGE SCALE GENOMIC DNA]</scope>
    <source>
        <strain evidence="13 14">AS3.13</strain>
    </source>
</reference>
<dbReference type="PANTHER" id="PTHR40980:SF4">
    <property type="entry name" value="TONB-DEPENDENT RECEPTOR-LIKE BETA-BARREL DOMAIN-CONTAINING PROTEIN"/>
    <property type="match status" value="1"/>
</dbReference>
<dbReference type="Gene3D" id="2.170.130.10">
    <property type="entry name" value="TonB-dependent receptor, plug domain"/>
    <property type="match status" value="1"/>
</dbReference>
<evidence type="ECO:0000256" key="8">
    <source>
        <dbReference type="PROSITE-ProRule" id="PRU01360"/>
    </source>
</evidence>
<feature type="chain" id="PRO_5031365098" evidence="10">
    <location>
        <begin position="38"/>
        <end position="929"/>
    </location>
</feature>
<comment type="similarity">
    <text evidence="8 9">Belongs to the TonB-dependent receptor family.</text>
</comment>
<keyword evidence="5 9" id="KW-0798">TonB box</keyword>
<dbReference type="Proteomes" id="UP000522313">
    <property type="component" value="Unassembled WGS sequence"/>
</dbReference>
<feature type="signal peptide" evidence="10">
    <location>
        <begin position="1"/>
        <end position="37"/>
    </location>
</feature>
<gene>
    <name evidence="13" type="ORF">F4693_002312</name>
</gene>
<evidence type="ECO:0000256" key="5">
    <source>
        <dbReference type="ARBA" id="ARBA00023077"/>
    </source>
</evidence>
<keyword evidence="6 8" id="KW-0472">Membrane</keyword>
<evidence type="ECO:0000256" key="4">
    <source>
        <dbReference type="ARBA" id="ARBA00022692"/>
    </source>
</evidence>
<dbReference type="InterPro" id="IPR010104">
    <property type="entry name" value="TonB_rcpt_bac"/>
</dbReference>
<dbReference type="InterPro" id="IPR012910">
    <property type="entry name" value="Plug_dom"/>
</dbReference>
<keyword evidence="2 8" id="KW-0813">Transport</keyword>
<evidence type="ECO:0000256" key="7">
    <source>
        <dbReference type="ARBA" id="ARBA00023237"/>
    </source>
</evidence>
<evidence type="ECO:0000256" key="3">
    <source>
        <dbReference type="ARBA" id="ARBA00022452"/>
    </source>
</evidence>
<keyword evidence="4 8" id="KW-0812">Transmembrane</keyword>
<proteinExistence type="inferred from homology"/>
<dbReference type="SUPFAM" id="SSF56935">
    <property type="entry name" value="Porins"/>
    <property type="match status" value="1"/>
</dbReference>
<dbReference type="RefSeq" id="WP_184506082.1">
    <property type="nucleotide sequence ID" value="NZ_JACHBT010000011.1"/>
</dbReference>
<dbReference type="PROSITE" id="PS52016">
    <property type="entry name" value="TONB_DEPENDENT_REC_3"/>
    <property type="match status" value="1"/>
</dbReference>
<reference evidence="13 14" key="2">
    <citation type="submission" date="2020-08" db="EMBL/GenBank/DDBJ databases">
        <authorList>
            <person name="Partida-Martinez L."/>
            <person name="Huntemann M."/>
            <person name="Clum A."/>
            <person name="Wang J."/>
            <person name="Palaniappan K."/>
            <person name="Ritter S."/>
            <person name="Chen I.-M."/>
            <person name="Stamatis D."/>
            <person name="Reddy T."/>
            <person name="O'Malley R."/>
            <person name="Daum C."/>
            <person name="Shapiro N."/>
            <person name="Ivanova N."/>
            <person name="Kyrpides N."/>
            <person name="Woyke T."/>
        </authorList>
    </citation>
    <scope>NUCLEOTIDE SEQUENCE [LARGE SCALE GENOMIC DNA]</scope>
    <source>
        <strain evidence="13 14">AS3.13</strain>
    </source>
</reference>
<evidence type="ECO:0000256" key="6">
    <source>
        <dbReference type="ARBA" id="ARBA00023136"/>
    </source>
</evidence>
<evidence type="ECO:0000259" key="11">
    <source>
        <dbReference type="Pfam" id="PF00593"/>
    </source>
</evidence>
<sequence>MFSHLPLPGVRRCRRRSSCVRQLLTCSALALSLPAFAQERAPDASDTAGQTTSEVLTGDIVVNGRRDRSALAEERNMPGVVDIITTGDVAINSQTNVTDLARRLPGVSVARDQGRNQSATGETQFATIRGFDTGFNAYTLDGVRLPQTAGSGRAISLNLFSPFAIGGLVVDKTPGAARDADAIAGIIDLRTPTAFDFSTNFTRGRVLAQGAGLALDRKQEAWGGAMGIDAARRFGAEQQFGFYLAGYYEERANAAESTAVQNDYKTTKVNVGTARANADALSADGVQWNFYNNKIKRYGASGSLDMRTEPLDLYARVNYATYLNTNTMNQTGLRNELTSGQTNPNPSQAHNGGKTTAYDAAGIYNPVGVNPASYFRTEDVEQELFSAQLGAKAHWNGFTAALEGAYADGRFDQPSRIEAAFRGIAYGNATQSGTATEAWRVDLSNPVSPRPVLSQGASAYVASLDRPSQLYVQQGYDYLSEKKKTLRASIGHDGDGLLRRVEIGGLYEDSDRTGRSLAPDNTRYRFRTPLQNGSVTGPTINEYLGYVLKDFLDYYPVRPIKVLSRAQLDSQARLLVPTIAVSPATINQGLLTGDETRKAIYATATLAAGTFELVPGVRYEDNSYRARFWQGQGAAARFVNAGRDYDHVDPSVLAAWRPNERFVVRGAVRSSYARPAFDQLAGPTVISRDAASNAILSITEPNPNLKPVEAWSYDLGLEYYGGTGRYAQVAVYHKDLSNILIPTGTRSVGETVDGIVRIRPANGRGGKATGIEASGRFTIGDLVTSPLLSGVGVGGNVTWQKTEATYQIAANDLRTSRLPQAPNLIYNAELFYAAGPMRANLWYNYTGSVLATVQDSQPDIYVQPLKELNFGLALAATDHLEIGVSARNLLDNASYWTTVGKSEKYISNDRNGGYLKTGRVFQISLTMTR</sequence>
<feature type="domain" description="TonB-dependent receptor-like beta-barrel" evidence="11">
    <location>
        <begin position="462"/>
        <end position="889"/>
    </location>
</feature>
<comment type="subcellular location">
    <subcellularLocation>
        <location evidence="1 8">Cell outer membrane</location>
        <topology evidence="1 8">Multi-pass membrane protein</topology>
    </subcellularLocation>
</comment>
<dbReference type="Pfam" id="PF00593">
    <property type="entry name" value="TonB_dep_Rec_b-barrel"/>
    <property type="match status" value="1"/>
</dbReference>
<dbReference type="PANTHER" id="PTHR40980">
    <property type="entry name" value="PLUG DOMAIN-CONTAINING PROTEIN"/>
    <property type="match status" value="1"/>
</dbReference>
<name>A0A7X0MNG3_9SPHN</name>
<feature type="domain" description="TonB-dependent receptor plug" evidence="12">
    <location>
        <begin position="74"/>
        <end position="185"/>
    </location>
</feature>